<proteinExistence type="predicted"/>
<name>A0ABP4XIW8_9MICO</name>
<dbReference type="InterPro" id="IPR002110">
    <property type="entry name" value="Ankyrin_rpt"/>
</dbReference>
<evidence type="ECO:0000256" key="1">
    <source>
        <dbReference type="ARBA" id="ARBA00022737"/>
    </source>
</evidence>
<dbReference type="Pfam" id="PF12796">
    <property type="entry name" value="Ank_2"/>
    <property type="match status" value="1"/>
</dbReference>
<dbReference type="Gene3D" id="1.25.40.20">
    <property type="entry name" value="Ankyrin repeat-containing domain"/>
    <property type="match status" value="1"/>
</dbReference>
<dbReference type="SMART" id="SM00248">
    <property type="entry name" value="ANK"/>
    <property type="match status" value="3"/>
</dbReference>
<dbReference type="SUPFAM" id="SSF48403">
    <property type="entry name" value="Ankyrin repeat"/>
    <property type="match status" value="1"/>
</dbReference>
<gene>
    <name evidence="4" type="ORF">GCM10009768_02320</name>
</gene>
<dbReference type="Proteomes" id="UP001500851">
    <property type="component" value="Unassembled WGS sequence"/>
</dbReference>
<evidence type="ECO:0000256" key="2">
    <source>
        <dbReference type="ARBA" id="ARBA00023043"/>
    </source>
</evidence>
<dbReference type="InterPro" id="IPR050745">
    <property type="entry name" value="Multifunctional_regulatory"/>
</dbReference>
<evidence type="ECO:0000313" key="4">
    <source>
        <dbReference type="EMBL" id="GAA1777359.1"/>
    </source>
</evidence>
<dbReference type="InterPro" id="IPR036770">
    <property type="entry name" value="Ankyrin_rpt-contain_sf"/>
</dbReference>
<comment type="caution">
    <text evidence="4">The sequence shown here is derived from an EMBL/GenBank/DDBJ whole genome shotgun (WGS) entry which is preliminary data.</text>
</comment>
<dbReference type="PANTHER" id="PTHR24189">
    <property type="entry name" value="MYOTROPHIN"/>
    <property type="match status" value="1"/>
</dbReference>
<keyword evidence="2 3" id="KW-0040">ANK repeat</keyword>
<dbReference type="RefSeq" id="WP_344028259.1">
    <property type="nucleotide sequence ID" value="NZ_BAAAOB010000001.1"/>
</dbReference>
<evidence type="ECO:0000313" key="5">
    <source>
        <dbReference type="Proteomes" id="UP001500851"/>
    </source>
</evidence>
<reference evidence="5" key="1">
    <citation type="journal article" date="2019" name="Int. J. Syst. Evol. Microbiol.">
        <title>The Global Catalogue of Microorganisms (GCM) 10K type strain sequencing project: providing services to taxonomists for standard genome sequencing and annotation.</title>
        <authorList>
            <consortium name="The Broad Institute Genomics Platform"/>
            <consortium name="The Broad Institute Genome Sequencing Center for Infectious Disease"/>
            <person name="Wu L."/>
            <person name="Ma J."/>
        </authorList>
    </citation>
    <scope>NUCLEOTIDE SEQUENCE [LARGE SCALE GENOMIC DNA]</scope>
    <source>
        <strain evidence="5">JCM 14736</strain>
    </source>
</reference>
<feature type="repeat" description="ANK" evidence="3">
    <location>
        <begin position="37"/>
        <end position="69"/>
    </location>
</feature>
<evidence type="ECO:0000256" key="3">
    <source>
        <dbReference type="PROSITE-ProRule" id="PRU00023"/>
    </source>
</evidence>
<dbReference type="EMBL" id="BAAAOB010000001">
    <property type="protein sequence ID" value="GAA1777359.1"/>
    <property type="molecule type" value="Genomic_DNA"/>
</dbReference>
<protein>
    <submittedName>
        <fullName evidence="4">Ankyrin repeat domain-containing protein</fullName>
    </submittedName>
</protein>
<dbReference type="PANTHER" id="PTHR24189:SF50">
    <property type="entry name" value="ANKYRIN REPEAT AND SOCS BOX PROTEIN 2"/>
    <property type="match status" value="1"/>
</dbReference>
<sequence length="200" mass="21285">MTETQWPEAVATATADEVRAAIAAGADVDATASSEQQRSSAVLIAARAHNFAAFDVLVAAGADIDAQNRIKLNPLLWACINDDLEVARRAVEAGADLERTTRFDGVGIHPTAEKGYVELTRYLATLPDMNVNHTNLCGWTPLLEAVILRDGGEAQQEIVKILLDAGADPGMTDQWGVSPLEHAEKLGFAEIAELLRVAGA</sequence>
<keyword evidence="5" id="KW-1185">Reference proteome</keyword>
<feature type="repeat" description="ANK" evidence="3">
    <location>
        <begin position="137"/>
        <end position="174"/>
    </location>
</feature>
<accession>A0ABP4XIW8</accession>
<keyword evidence="1" id="KW-0677">Repeat</keyword>
<dbReference type="Pfam" id="PF13637">
    <property type="entry name" value="Ank_4"/>
    <property type="match status" value="1"/>
</dbReference>
<organism evidence="4 5">
    <name type="scientific">Leucobacter iarius</name>
    <dbReference type="NCBI Taxonomy" id="333963"/>
    <lineage>
        <taxon>Bacteria</taxon>
        <taxon>Bacillati</taxon>
        <taxon>Actinomycetota</taxon>
        <taxon>Actinomycetes</taxon>
        <taxon>Micrococcales</taxon>
        <taxon>Microbacteriaceae</taxon>
        <taxon>Leucobacter</taxon>
    </lineage>
</organism>
<dbReference type="PROSITE" id="PS50088">
    <property type="entry name" value="ANK_REPEAT"/>
    <property type="match status" value="2"/>
</dbReference>